<evidence type="ECO:0000313" key="8">
    <source>
        <dbReference type="RefSeq" id="XP_015609615.1"/>
    </source>
</evidence>
<keyword evidence="3" id="KW-0677">Repeat</keyword>
<dbReference type="InterPro" id="IPR001611">
    <property type="entry name" value="Leu-rich_rpt"/>
</dbReference>
<keyword evidence="4" id="KW-0812">Transmembrane</keyword>
<dbReference type="RefSeq" id="XP_015609615.1">
    <property type="nucleotide sequence ID" value="XM_015754129.2"/>
</dbReference>
<keyword evidence="4" id="KW-1133">Transmembrane helix</keyword>
<dbReference type="Pfam" id="PF13855">
    <property type="entry name" value="LRR_8"/>
    <property type="match status" value="1"/>
</dbReference>
<protein>
    <submittedName>
        <fullName evidence="8">Phospholipase A2 inhibitor</fullName>
    </submittedName>
</protein>
<dbReference type="InterPro" id="IPR003591">
    <property type="entry name" value="Leu-rich_rpt_typical-subtyp"/>
</dbReference>
<dbReference type="PRINTS" id="PR00019">
    <property type="entry name" value="LEURICHRPT"/>
</dbReference>
<dbReference type="AlphaFoldDB" id="A0AAJ7CFT9"/>
<evidence type="ECO:0000256" key="3">
    <source>
        <dbReference type="ARBA" id="ARBA00022737"/>
    </source>
</evidence>
<keyword evidence="4" id="KW-0472">Membrane</keyword>
<dbReference type="SMART" id="SM00082">
    <property type="entry name" value="LRRCT"/>
    <property type="match status" value="1"/>
</dbReference>
<evidence type="ECO:0000256" key="2">
    <source>
        <dbReference type="ARBA" id="ARBA00022729"/>
    </source>
</evidence>
<dbReference type="Proteomes" id="UP000694920">
    <property type="component" value="Unplaced"/>
</dbReference>
<dbReference type="InterPro" id="IPR050541">
    <property type="entry name" value="LRR_TM_domain-containing"/>
</dbReference>
<evidence type="ECO:0000256" key="1">
    <source>
        <dbReference type="ARBA" id="ARBA00022614"/>
    </source>
</evidence>
<dbReference type="InterPro" id="IPR032675">
    <property type="entry name" value="LRR_dom_sf"/>
</dbReference>
<name>A0AAJ7CFT9_CEPCN</name>
<gene>
    <name evidence="8" type="primary">LOC107274715</name>
</gene>
<feature type="chain" id="PRO_5042503846" evidence="5">
    <location>
        <begin position="19"/>
        <end position="435"/>
    </location>
</feature>
<dbReference type="GeneID" id="107274715"/>
<keyword evidence="8" id="KW-0593">Phospholipase A2 inhibitor</keyword>
<feature type="signal peptide" evidence="5">
    <location>
        <begin position="1"/>
        <end position="18"/>
    </location>
</feature>
<proteinExistence type="predicted"/>
<dbReference type="PANTHER" id="PTHR24369">
    <property type="entry name" value="ANTIGEN BSP, PUTATIVE-RELATED"/>
    <property type="match status" value="1"/>
</dbReference>
<evidence type="ECO:0000256" key="5">
    <source>
        <dbReference type="SAM" id="SignalP"/>
    </source>
</evidence>
<feature type="domain" description="LRRCT" evidence="6">
    <location>
        <begin position="315"/>
        <end position="363"/>
    </location>
</feature>
<keyword evidence="1" id="KW-0433">Leucine-rich repeat</keyword>
<evidence type="ECO:0000256" key="4">
    <source>
        <dbReference type="SAM" id="Phobius"/>
    </source>
</evidence>
<dbReference type="SMART" id="SM00369">
    <property type="entry name" value="LRR_TYP"/>
    <property type="match status" value="5"/>
</dbReference>
<feature type="transmembrane region" description="Helical" evidence="4">
    <location>
        <begin position="369"/>
        <end position="397"/>
    </location>
</feature>
<keyword evidence="7" id="KW-1185">Reference proteome</keyword>
<evidence type="ECO:0000259" key="6">
    <source>
        <dbReference type="SMART" id="SM00082"/>
    </source>
</evidence>
<dbReference type="GO" id="GO:0005886">
    <property type="term" value="C:plasma membrane"/>
    <property type="evidence" value="ECO:0007669"/>
    <property type="project" value="TreeGrafter"/>
</dbReference>
<sequence>MWIRIFIVLGFIAVSTMEKRLDLSSHSLTKEKFFLELQAHINLHEVTDLILHNNNFDSFLDCSANLDALRTLDLSYNHLQRFFFLCKEEYNLIVLNVSHNHLEYISEDSLNHRIPNLQVLDLSWNRLTGVNETMLEHMQKLNNLSMASNPIGNGIHENAFSNLSLLTHLNLENISANYFPDSLFQPLSSLLNLNISYNPIETIPALPTSLESLDISGTNIFYVGNVILPNLLELYMNDMPNVTSVALNDFENFTKLNVLSISRCKNLVQLRVWPPRNDLLPHLSELSVENDSLNTIDVYLQPIMQRTHIVRLGGNPWTCDCNMQWVLSLNNTNNPSSEIRCSSPKVHENKQLSSIPSHELQCEFLSSDLYLALWACVLVLILAGILATVFFVARGPLTQWLLRRKRRDTVTYTNVMESTDNLVRILADDESRDGF</sequence>
<accession>A0AAJ7CFT9</accession>
<dbReference type="PANTHER" id="PTHR24369:SF210">
    <property type="entry name" value="CHAOPTIN-RELATED"/>
    <property type="match status" value="1"/>
</dbReference>
<organism evidence="7 8">
    <name type="scientific">Cephus cinctus</name>
    <name type="common">Wheat stem sawfly</name>
    <dbReference type="NCBI Taxonomy" id="211228"/>
    <lineage>
        <taxon>Eukaryota</taxon>
        <taxon>Metazoa</taxon>
        <taxon>Ecdysozoa</taxon>
        <taxon>Arthropoda</taxon>
        <taxon>Hexapoda</taxon>
        <taxon>Insecta</taxon>
        <taxon>Pterygota</taxon>
        <taxon>Neoptera</taxon>
        <taxon>Endopterygota</taxon>
        <taxon>Hymenoptera</taxon>
        <taxon>Cephoidea</taxon>
        <taxon>Cephidae</taxon>
        <taxon>Cephus</taxon>
    </lineage>
</organism>
<dbReference type="GO" id="GO:0019834">
    <property type="term" value="F:phospholipase A2 inhibitor activity"/>
    <property type="evidence" value="ECO:0007669"/>
    <property type="project" value="UniProtKB-KW"/>
</dbReference>
<dbReference type="KEGG" id="ccin:107274715"/>
<keyword evidence="2 5" id="KW-0732">Signal</keyword>
<dbReference type="SUPFAM" id="SSF52058">
    <property type="entry name" value="L domain-like"/>
    <property type="match status" value="1"/>
</dbReference>
<evidence type="ECO:0000313" key="7">
    <source>
        <dbReference type="Proteomes" id="UP000694920"/>
    </source>
</evidence>
<dbReference type="Gene3D" id="3.80.10.10">
    <property type="entry name" value="Ribonuclease Inhibitor"/>
    <property type="match status" value="3"/>
</dbReference>
<reference evidence="8" key="1">
    <citation type="submission" date="2025-08" db="UniProtKB">
        <authorList>
            <consortium name="RefSeq"/>
        </authorList>
    </citation>
    <scope>IDENTIFICATION</scope>
</reference>
<dbReference type="InterPro" id="IPR000483">
    <property type="entry name" value="Cys-rich_flank_reg_C"/>
</dbReference>
<dbReference type="PROSITE" id="PS51450">
    <property type="entry name" value="LRR"/>
    <property type="match status" value="1"/>
</dbReference>